<keyword evidence="4" id="KW-1185">Reference proteome</keyword>
<feature type="transmembrane region" description="Helical" evidence="2">
    <location>
        <begin position="52"/>
        <end position="76"/>
    </location>
</feature>
<dbReference type="OrthoDB" id="5291921at2"/>
<organism evidence="3 4">
    <name type="scientific">Paracoccus sanguinis</name>
    <dbReference type="NCBI Taxonomy" id="1545044"/>
    <lineage>
        <taxon>Bacteria</taxon>
        <taxon>Pseudomonadati</taxon>
        <taxon>Pseudomonadota</taxon>
        <taxon>Alphaproteobacteria</taxon>
        <taxon>Rhodobacterales</taxon>
        <taxon>Paracoccaceae</taxon>
        <taxon>Paracoccus</taxon>
    </lineage>
</organism>
<feature type="region of interest" description="Disordered" evidence="1">
    <location>
        <begin position="244"/>
        <end position="271"/>
    </location>
</feature>
<keyword evidence="2" id="KW-1133">Transmembrane helix</keyword>
<feature type="transmembrane region" description="Helical" evidence="2">
    <location>
        <begin position="182"/>
        <end position="205"/>
    </location>
</feature>
<accession>A0A1H2YGM0</accession>
<evidence type="ECO:0000256" key="1">
    <source>
        <dbReference type="SAM" id="MobiDB-lite"/>
    </source>
</evidence>
<dbReference type="AlphaFoldDB" id="A0A1H2YGM0"/>
<evidence type="ECO:0000256" key="2">
    <source>
        <dbReference type="SAM" id="Phobius"/>
    </source>
</evidence>
<sequence length="271" mass="28264">MIEAGQYDITTGAGLIACPRCDALHVEAELAPGETARCIRCHSILARPREGAFTQIVALSFTSMVLMFAAVFFPFLEISRMGIGNATSLFGVALAFSQGWLMPLTVAVLGFIVGLPVLRAALLVYVLLPMRGEGRPAPQAGAAFRLSELLRPWSMAEIFVIGTSVALVKVAGLATVNLGPAFWAFCALIIVGAASDVFTCSTTIWDTLEDRGAFTDGREVVADPVETAADRAAVEGTAVRVVQVEPDPHGHPMPGPAAPPPGPPAGNPGAA</sequence>
<dbReference type="Pfam" id="PF04403">
    <property type="entry name" value="PqiA"/>
    <property type="match status" value="1"/>
</dbReference>
<name>A0A1H2YGM0_9RHOB</name>
<evidence type="ECO:0000313" key="4">
    <source>
        <dbReference type="Proteomes" id="UP000182944"/>
    </source>
</evidence>
<gene>
    <name evidence="3" type="ORF">SAMN05444276_102853</name>
</gene>
<keyword evidence="2" id="KW-0812">Transmembrane</keyword>
<dbReference type="RefSeq" id="WP_083388359.1">
    <property type="nucleotide sequence ID" value="NZ_FNNA01000002.1"/>
</dbReference>
<dbReference type="EMBL" id="FNNA01000002">
    <property type="protein sequence ID" value="SDX04352.1"/>
    <property type="molecule type" value="Genomic_DNA"/>
</dbReference>
<feature type="transmembrane region" description="Helical" evidence="2">
    <location>
        <begin position="155"/>
        <end position="176"/>
    </location>
</feature>
<feature type="compositionally biased region" description="Pro residues" evidence="1">
    <location>
        <begin position="251"/>
        <end position="271"/>
    </location>
</feature>
<keyword evidence="2" id="KW-0472">Membrane</keyword>
<evidence type="ECO:0000313" key="3">
    <source>
        <dbReference type="EMBL" id="SDX04352.1"/>
    </source>
</evidence>
<dbReference type="STRING" id="1545044.SAMN05444276_102853"/>
<dbReference type="Proteomes" id="UP000182944">
    <property type="component" value="Unassembled WGS sequence"/>
</dbReference>
<dbReference type="InterPro" id="IPR007498">
    <property type="entry name" value="PqiA-like"/>
</dbReference>
<feature type="transmembrane region" description="Helical" evidence="2">
    <location>
        <begin position="107"/>
        <end position="128"/>
    </location>
</feature>
<reference evidence="4" key="1">
    <citation type="submission" date="2016-10" db="EMBL/GenBank/DDBJ databases">
        <authorList>
            <person name="Varghese N."/>
            <person name="Submissions S."/>
        </authorList>
    </citation>
    <scope>NUCLEOTIDE SEQUENCE [LARGE SCALE GENOMIC DNA]</scope>
    <source>
        <strain evidence="4">DSM 29303</strain>
    </source>
</reference>
<protein>
    <submittedName>
        <fullName evidence="3">Paraquat-inducible protein A</fullName>
    </submittedName>
</protein>
<proteinExistence type="predicted"/>